<dbReference type="GO" id="GO:0005737">
    <property type="term" value="C:cytoplasm"/>
    <property type="evidence" value="ECO:0007669"/>
    <property type="project" value="UniProtKB-ARBA"/>
</dbReference>
<keyword evidence="7" id="KW-1185">Reference proteome</keyword>
<reference evidence="5" key="2">
    <citation type="submission" date="2024-04" db="EMBL/GenBank/DDBJ databases">
        <authorList>
            <person name="Chen Y."/>
            <person name="Shah S."/>
            <person name="Dougan E. K."/>
            <person name="Thang M."/>
            <person name="Chan C."/>
        </authorList>
    </citation>
    <scope>NUCLEOTIDE SEQUENCE [LARGE SCALE GENOMIC DNA]</scope>
</reference>
<dbReference type="Pfam" id="PF00471">
    <property type="entry name" value="Ribosomal_L33"/>
    <property type="match status" value="1"/>
</dbReference>
<dbReference type="NCBIfam" id="TIGR01023">
    <property type="entry name" value="rpmG_bact"/>
    <property type="match status" value="1"/>
</dbReference>
<dbReference type="GO" id="GO:0015934">
    <property type="term" value="C:large ribosomal subunit"/>
    <property type="evidence" value="ECO:0007669"/>
    <property type="project" value="TreeGrafter"/>
</dbReference>
<dbReference type="EMBL" id="CAMXCT020000722">
    <property type="protein sequence ID" value="CAL1135877.1"/>
    <property type="molecule type" value="Genomic_DNA"/>
</dbReference>
<gene>
    <name evidence="4" type="ORF">C1SCF055_LOCUS10192</name>
</gene>
<dbReference type="PANTHER" id="PTHR15238">
    <property type="entry name" value="54S RIBOSOMAL PROTEIN L39, MITOCHONDRIAL"/>
    <property type="match status" value="1"/>
</dbReference>
<dbReference type="SUPFAM" id="SSF57829">
    <property type="entry name" value="Zn-binding ribosomal proteins"/>
    <property type="match status" value="1"/>
</dbReference>
<keyword evidence="3" id="KW-0687">Ribonucleoprotein</keyword>
<evidence type="ECO:0000256" key="3">
    <source>
        <dbReference type="ARBA" id="ARBA00023274"/>
    </source>
</evidence>
<dbReference type="InterPro" id="IPR038584">
    <property type="entry name" value="Ribosomal_bL33_sf"/>
</dbReference>
<comment type="caution">
    <text evidence="4">The sequence shown here is derived from an EMBL/GenBank/DDBJ whole genome shotgun (WGS) entry which is preliminary data.</text>
</comment>
<dbReference type="GO" id="GO:0003735">
    <property type="term" value="F:structural constituent of ribosome"/>
    <property type="evidence" value="ECO:0007669"/>
    <property type="project" value="InterPro"/>
</dbReference>
<dbReference type="Gene3D" id="2.20.28.120">
    <property type="entry name" value="Ribosomal protein L33"/>
    <property type="match status" value="1"/>
</dbReference>
<dbReference type="EMBL" id="CAMXCT030000722">
    <property type="protein sequence ID" value="CAL4769814.1"/>
    <property type="molecule type" value="Genomic_DNA"/>
</dbReference>
<evidence type="ECO:0000256" key="2">
    <source>
        <dbReference type="ARBA" id="ARBA00022980"/>
    </source>
</evidence>
<name>A0A9P1BZ89_9DINO</name>
<dbReference type="PANTHER" id="PTHR15238:SF1">
    <property type="entry name" value="LARGE RIBOSOMAL SUBUNIT PROTEIN BL33M"/>
    <property type="match status" value="1"/>
</dbReference>
<organism evidence="4">
    <name type="scientific">Cladocopium goreaui</name>
    <dbReference type="NCBI Taxonomy" id="2562237"/>
    <lineage>
        <taxon>Eukaryota</taxon>
        <taxon>Sar</taxon>
        <taxon>Alveolata</taxon>
        <taxon>Dinophyceae</taxon>
        <taxon>Suessiales</taxon>
        <taxon>Symbiodiniaceae</taxon>
        <taxon>Cladocopium</taxon>
    </lineage>
</organism>
<proteinExistence type="inferred from homology"/>
<evidence type="ECO:0000313" key="7">
    <source>
        <dbReference type="Proteomes" id="UP001152797"/>
    </source>
</evidence>
<dbReference type="OrthoDB" id="275534at2759"/>
<accession>A0A9P1BZ89</accession>
<reference evidence="4" key="1">
    <citation type="submission" date="2022-10" db="EMBL/GenBank/DDBJ databases">
        <authorList>
            <person name="Chen Y."/>
            <person name="Dougan E. K."/>
            <person name="Chan C."/>
            <person name="Rhodes N."/>
            <person name="Thang M."/>
        </authorList>
    </citation>
    <scope>NUCLEOTIDE SEQUENCE</scope>
</reference>
<evidence type="ECO:0000313" key="6">
    <source>
        <dbReference type="EMBL" id="CAL4769814.1"/>
    </source>
</evidence>
<dbReference type="AlphaFoldDB" id="A0A9P1BZ89"/>
<dbReference type="InterPro" id="IPR001705">
    <property type="entry name" value="Ribosomal_bL33"/>
</dbReference>
<dbReference type="InterPro" id="IPR011332">
    <property type="entry name" value="Ribosomal_zn-bd"/>
</dbReference>
<evidence type="ECO:0000256" key="1">
    <source>
        <dbReference type="ARBA" id="ARBA00007596"/>
    </source>
</evidence>
<protein>
    <submittedName>
        <fullName evidence="6">50S ribosomal protein L33</fullName>
    </submittedName>
</protein>
<dbReference type="EMBL" id="CAMXCT010000722">
    <property type="protein sequence ID" value="CAI3982502.1"/>
    <property type="molecule type" value="Genomic_DNA"/>
</dbReference>
<sequence length="101" mass="11787">MFKSPVLLFDKSKRLAVKLASSVGTGFAYWTEKSPLKKDIRMALRKYDPLVNRHVMFYEVALGKPRRGKARRPQQFARWTGIGIEDMVKKVARQHEKQGYF</sequence>
<dbReference type="Proteomes" id="UP001152797">
    <property type="component" value="Unassembled WGS sequence"/>
</dbReference>
<dbReference type="GO" id="GO:0006412">
    <property type="term" value="P:translation"/>
    <property type="evidence" value="ECO:0007669"/>
    <property type="project" value="InterPro"/>
</dbReference>
<evidence type="ECO:0000313" key="4">
    <source>
        <dbReference type="EMBL" id="CAI3982502.1"/>
    </source>
</evidence>
<evidence type="ECO:0000313" key="5">
    <source>
        <dbReference type="EMBL" id="CAL1135877.1"/>
    </source>
</evidence>
<keyword evidence="2 6" id="KW-0689">Ribosomal protein</keyword>
<comment type="similarity">
    <text evidence="1">Belongs to the bacterial ribosomal protein bL33 family.</text>
</comment>